<comment type="caution">
    <text evidence="2">The sequence shown here is derived from an EMBL/GenBank/DDBJ whole genome shotgun (WGS) entry which is preliminary data.</text>
</comment>
<name>A0ABR8C526_9CYAN</name>
<sequence>MIQKLVRTLKLPENQQIKSLDDSENIYILRKIIQRKVFLRNIYLSFYRKFLNILSTIKVVGEVIELGSGAGFIKRKIPYVITSDVIAYEGVDKVFSALDIPLADSSASAFLMIDVLHHIKDSRLFFQEMQRCLKVGGKVVMIEPANTIWSRFIYTRFHHEPFDVNGGWGFEEGGPLSGANMAIPYIIFQRDLKQFTYEYPNLKISSISFHTPFRYLISGGLSFRQLLPSFTYPLVAFFEFILTPLNRFLGMFMTIELEKTS</sequence>
<evidence type="ECO:0000313" key="3">
    <source>
        <dbReference type="Proteomes" id="UP000618445"/>
    </source>
</evidence>
<dbReference type="SUPFAM" id="SSF53335">
    <property type="entry name" value="S-adenosyl-L-methionine-dependent methyltransferases"/>
    <property type="match status" value="1"/>
</dbReference>
<dbReference type="RefSeq" id="WP_190575465.1">
    <property type="nucleotide sequence ID" value="NZ_CAWPQU010000001.1"/>
</dbReference>
<dbReference type="EMBL" id="JACJQY010000001">
    <property type="protein sequence ID" value="MBD2315411.1"/>
    <property type="molecule type" value="Genomic_DNA"/>
</dbReference>
<dbReference type="Proteomes" id="UP000618445">
    <property type="component" value="Unassembled WGS sequence"/>
</dbReference>
<keyword evidence="3" id="KW-1185">Reference proteome</keyword>
<accession>A0ABR8C526</accession>
<dbReference type="Gene3D" id="3.40.50.150">
    <property type="entry name" value="Vaccinia Virus protein VP39"/>
    <property type="match status" value="1"/>
</dbReference>
<evidence type="ECO:0000313" key="2">
    <source>
        <dbReference type="EMBL" id="MBD2315411.1"/>
    </source>
</evidence>
<keyword evidence="2" id="KW-0489">Methyltransferase</keyword>
<dbReference type="InterPro" id="IPR013216">
    <property type="entry name" value="Methyltransf_11"/>
</dbReference>
<proteinExistence type="predicted"/>
<gene>
    <name evidence="2" type="ORF">H6G05_00930</name>
</gene>
<dbReference type="GO" id="GO:0008168">
    <property type="term" value="F:methyltransferase activity"/>
    <property type="evidence" value="ECO:0007669"/>
    <property type="project" value="UniProtKB-KW"/>
</dbReference>
<feature type="domain" description="Methyltransferase type 11" evidence="1">
    <location>
        <begin position="94"/>
        <end position="140"/>
    </location>
</feature>
<dbReference type="GO" id="GO:0032259">
    <property type="term" value="P:methylation"/>
    <property type="evidence" value="ECO:0007669"/>
    <property type="project" value="UniProtKB-KW"/>
</dbReference>
<reference evidence="2 3" key="1">
    <citation type="journal article" date="2020" name="ISME J.">
        <title>Comparative genomics reveals insights into cyanobacterial evolution and habitat adaptation.</title>
        <authorList>
            <person name="Chen M.Y."/>
            <person name="Teng W.K."/>
            <person name="Zhao L."/>
            <person name="Hu C.X."/>
            <person name="Zhou Y.K."/>
            <person name="Han B.P."/>
            <person name="Song L.R."/>
            <person name="Shu W.S."/>
        </authorList>
    </citation>
    <scope>NUCLEOTIDE SEQUENCE [LARGE SCALE GENOMIC DNA]</scope>
    <source>
        <strain evidence="2 3">FACHB-1050</strain>
    </source>
</reference>
<organism evidence="2 3">
    <name type="scientific">Phormidium tenue FACHB-1050</name>
    <dbReference type="NCBI Taxonomy" id="2692857"/>
    <lineage>
        <taxon>Bacteria</taxon>
        <taxon>Bacillati</taxon>
        <taxon>Cyanobacteriota</taxon>
        <taxon>Cyanophyceae</taxon>
        <taxon>Oscillatoriophycideae</taxon>
        <taxon>Oscillatoriales</taxon>
        <taxon>Oscillatoriaceae</taxon>
        <taxon>Phormidium</taxon>
    </lineage>
</organism>
<dbReference type="Pfam" id="PF08241">
    <property type="entry name" value="Methyltransf_11"/>
    <property type="match status" value="1"/>
</dbReference>
<protein>
    <submittedName>
        <fullName evidence="2">Class I SAM-dependent methyltransferase</fullName>
    </submittedName>
</protein>
<evidence type="ECO:0000259" key="1">
    <source>
        <dbReference type="Pfam" id="PF08241"/>
    </source>
</evidence>
<keyword evidence="2" id="KW-0808">Transferase</keyword>
<dbReference type="InterPro" id="IPR029063">
    <property type="entry name" value="SAM-dependent_MTases_sf"/>
</dbReference>